<keyword evidence="1" id="KW-0813">Transport</keyword>
<dbReference type="PANTHER" id="PTHR24220">
    <property type="entry name" value="IMPORT ATP-BINDING PROTEIN"/>
    <property type="match status" value="1"/>
</dbReference>
<dbReference type="PANTHER" id="PTHR24220:SF689">
    <property type="entry name" value="LIPOPROTEIN-RELEASING SYSTEM ATP-BINDING PROTEIN LOLD"/>
    <property type="match status" value="1"/>
</dbReference>
<proteinExistence type="inferred from homology"/>
<dbReference type="GO" id="GO:0022857">
    <property type="term" value="F:transmembrane transporter activity"/>
    <property type="evidence" value="ECO:0007669"/>
    <property type="project" value="TreeGrafter"/>
</dbReference>
<sequence>MAPMPTLHAASLAKTYPVAEGELTILRDASLSLERGESAAIVGPSGSGKSTLLSILGTLEFPSAGDFQLSGRSPFQLSEPELAAFRSRHIGFIFQDHHLLPQCSVLENVLAPMLADGAAGPADVTRAEQLLQRVGLAQRLHHRPAQLSGGERQRAAIARALLRQPTLLLADEPTGNLDRTTAEAIINLLLELQQEQNAILIAVTHSETLAARMGRRFILDDGCLVAG</sequence>
<keyword evidence="6" id="KW-0449">Lipoprotein</keyword>
<name>A0A517U0E6_9BACT</name>
<evidence type="ECO:0000256" key="3">
    <source>
        <dbReference type="ARBA" id="ARBA00022840"/>
    </source>
</evidence>
<dbReference type="AlphaFoldDB" id="A0A517U0E6"/>
<keyword evidence="7" id="KW-1185">Reference proteome</keyword>
<dbReference type="GO" id="GO:0098796">
    <property type="term" value="C:membrane protein complex"/>
    <property type="evidence" value="ECO:0007669"/>
    <property type="project" value="UniProtKB-ARBA"/>
</dbReference>
<evidence type="ECO:0000256" key="4">
    <source>
        <dbReference type="ARBA" id="ARBA00038388"/>
    </source>
</evidence>
<reference evidence="6 7" key="1">
    <citation type="submission" date="2019-02" db="EMBL/GenBank/DDBJ databases">
        <title>Deep-cultivation of Planctomycetes and their phenomic and genomic characterization uncovers novel biology.</title>
        <authorList>
            <person name="Wiegand S."/>
            <person name="Jogler M."/>
            <person name="Boedeker C."/>
            <person name="Pinto D."/>
            <person name="Vollmers J."/>
            <person name="Rivas-Marin E."/>
            <person name="Kohn T."/>
            <person name="Peeters S.H."/>
            <person name="Heuer A."/>
            <person name="Rast P."/>
            <person name="Oberbeckmann S."/>
            <person name="Bunk B."/>
            <person name="Jeske O."/>
            <person name="Meyerdierks A."/>
            <person name="Storesund J.E."/>
            <person name="Kallscheuer N."/>
            <person name="Luecker S."/>
            <person name="Lage O.M."/>
            <person name="Pohl T."/>
            <person name="Merkel B.J."/>
            <person name="Hornburger P."/>
            <person name="Mueller R.-W."/>
            <person name="Bruemmer F."/>
            <person name="Labrenz M."/>
            <person name="Spormann A.M."/>
            <person name="Op den Camp H."/>
            <person name="Overmann J."/>
            <person name="Amann R."/>
            <person name="Jetten M.S.M."/>
            <person name="Mascher T."/>
            <person name="Medema M.H."/>
            <person name="Devos D.P."/>
            <person name="Kaster A.-K."/>
            <person name="Ovreas L."/>
            <person name="Rohde M."/>
            <person name="Galperin M.Y."/>
            <person name="Jogler C."/>
        </authorList>
    </citation>
    <scope>NUCLEOTIDE SEQUENCE [LARGE SCALE GENOMIC DNA]</scope>
    <source>
        <strain evidence="6 7">I41</strain>
    </source>
</reference>
<dbReference type="SUPFAM" id="SSF52540">
    <property type="entry name" value="P-loop containing nucleoside triphosphate hydrolases"/>
    <property type="match status" value="1"/>
</dbReference>
<dbReference type="Proteomes" id="UP000317909">
    <property type="component" value="Chromosome"/>
</dbReference>
<dbReference type="EC" id="3.6.3.-" evidence="6"/>
<keyword evidence="6" id="KW-0378">Hydrolase</keyword>
<evidence type="ECO:0000313" key="7">
    <source>
        <dbReference type="Proteomes" id="UP000317909"/>
    </source>
</evidence>
<dbReference type="GO" id="GO:0005524">
    <property type="term" value="F:ATP binding"/>
    <property type="evidence" value="ECO:0007669"/>
    <property type="project" value="UniProtKB-KW"/>
</dbReference>
<evidence type="ECO:0000313" key="6">
    <source>
        <dbReference type="EMBL" id="QDT74081.1"/>
    </source>
</evidence>
<keyword evidence="2" id="KW-0547">Nucleotide-binding</keyword>
<dbReference type="CDD" id="cd03255">
    <property type="entry name" value="ABC_MJ0796_LolCDE_FtsE"/>
    <property type="match status" value="1"/>
</dbReference>
<comment type="similarity">
    <text evidence="4">Belongs to the ABC transporter superfamily. Macrolide exporter (TC 3.A.1.122) family.</text>
</comment>
<keyword evidence="3 6" id="KW-0067">ATP-binding</keyword>
<evidence type="ECO:0000256" key="2">
    <source>
        <dbReference type="ARBA" id="ARBA00022741"/>
    </source>
</evidence>
<dbReference type="PROSITE" id="PS50893">
    <property type="entry name" value="ABC_TRANSPORTER_2"/>
    <property type="match status" value="1"/>
</dbReference>
<evidence type="ECO:0000256" key="1">
    <source>
        <dbReference type="ARBA" id="ARBA00022448"/>
    </source>
</evidence>
<dbReference type="Gene3D" id="3.40.50.300">
    <property type="entry name" value="P-loop containing nucleotide triphosphate hydrolases"/>
    <property type="match status" value="1"/>
</dbReference>
<dbReference type="EMBL" id="CP036339">
    <property type="protein sequence ID" value="QDT74081.1"/>
    <property type="molecule type" value="Genomic_DNA"/>
</dbReference>
<dbReference type="InterPro" id="IPR003593">
    <property type="entry name" value="AAA+_ATPase"/>
</dbReference>
<dbReference type="InterPro" id="IPR017871">
    <property type="entry name" value="ABC_transporter-like_CS"/>
</dbReference>
<dbReference type="KEGG" id="llh:I41_32750"/>
<dbReference type="SMART" id="SM00382">
    <property type="entry name" value="AAA"/>
    <property type="match status" value="1"/>
</dbReference>
<dbReference type="Pfam" id="PF00005">
    <property type="entry name" value="ABC_tran"/>
    <property type="match status" value="1"/>
</dbReference>
<dbReference type="InterPro" id="IPR027417">
    <property type="entry name" value="P-loop_NTPase"/>
</dbReference>
<dbReference type="InterPro" id="IPR017911">
    <property type="entry name" value="MacB-like_ATP-bd"/>
</dbReference>
<organism evidence="6 7">
    <name type="scientific">Lacipirellula limnantheis</name>
    <dbReference type="NCBI Taxonomy" id="2528024"/>
    <lineage>
        <taxon>Bacteria</taxon>
        <taxon>Pseudomonadati</taxon>
        <taxon>Planctomycetota</taxon>
        <taxon>Planctomycetia</taxon>
        <taxon>Pirellulales</taxon>
        <taxon>Lacipirellulaceae</taxon>
        <taxon>Lacipirellula</taxon>
    </lineage>
</organism>
<gene>
    <name evidence="6" type="primary">lolD_3</name>
    <name evidence="6" type="ORF">I41_32750</name>
</gene>
<dbReference type="GO" id="GO:0016887">
    <property type="term" value="F:ATP hydrolysis activity"/>
    <property type="evidence" value="ECO:0007669"/>
    <property type="project" value="InterPro"/>
</dbReference>
<accession>A0A517U0E6</accession>
<dbReference type="PROSITE" id="PS00211">
    <property type="entry name" value="ABC_TRANSPORTER_1"/>
    <property type="match status" value="1"/>
</dbReference>
<dbReference type="FunFam" id="3.40.50.300:FF:000032">
    <property type="entry name" value="Export ABC transporter ATP-binding protein"/>
    <property type="match status" value="1"/>
</dbReference>
<dbReference type="InterPro" id="IPR003439">
    <property type="entry name" value="ABC_transporter-like_ATP-bd"/>
</dbReference>
<dbReference type="InterPro" id="IPR015854">
    <property type="entry name" value="ABC_transpr_LolD-like"/>
</dbReference>
<feature type="domain" description="ABC transporter" evidence="5">
    <location>
        <begin position="7"/>
        <end position="227"/>
    </location>
</feature>
<evidence type="ECO:0000259" key="5">
    <source>
        <dbReference type="PROSITE" id="PS50893"/>
    </source>
</evidence>
<dbReference type="GO" id="GO:0005886">
    <property type="term" value="C:plasma membrane"/>
    <property type="evidence" value="ECO:0007669"/>
    <property type="project" value="TreeGrafter"/>
</dbReference>
<protein>
    <submittedName>
        <fullName evidence="6">Lipoprotein-releasing system ATP-binding protein LolD</fullName>
        <ecNumber evidence="6">3.6.3.-</ecNumber>
    </submittedName>
</protein>